<evidence type="ECO:0000256" key="3">
    <source>
        <dbReference type="PROSITE-ProRule" id="PRU00284"/>
    </source>
</evidence>
<dbReference type="GO" id="GO:0016020">
    <property type="term" value="C:membrane"/>
    <property type="evidence" value="ECO:0007669"/>
    <property type="project" value="InterPro"/>
</dbReference>
<dbReference type="GO" id="GO:0006935">
    <property type="term" value="P:chemotaxis"/>
    <property type="evidence" value="ECO:0007669"/>
    <property type="project" value="InterPro"/>
</dbReference>
<dbReference type="KEGG" id="cbei:LF65_05381"/>
<evidence type="ECO:0000256" key="5">
    <source>
        <dbReference type="SAM" id="Phobius"/>
    </source>
</evidence>
<dbReference type="PANTHER" id="PTHR32089:SF112">
    <property type="entry name" value="LYSOZYME-LIKE PROTEIN-RELATED"/>
    <property type="match status" value="1"/>
</dbReference>
<dbReference type="InterPro" id="IPR004090">
    <property type="entry name" value="Chemotax_Me-accpt_rcpt"/>
</dbReference>
<dbReference type="InterPro" id="IPR004089">
    <property type="entry name" value="MCPsignal_dom"/>
</dbReference>
<gene>
    <name evidence="8" type="ORF">LF65_05381</name>
</gene>
<dbReference type="Gene3D" id="1.10.287.950">
    <property type="entry name" value="Methyl-accepting chemotaxis protein"/>
    <property type="match status" value="1"/>
</dbReference>
<dbReference type="Proteomes" id="UP000031866">
    <property type="component" value="Chromosome"/>
</dbReference>
<dbReference type="OrthoDB" id="9760371at2"/>
<evidence type="ECO:0000256" key="2">
    <source>
        <dbReference type="ARBA" id="ARBA00029447"/>
    </source>
</evidence>
<dbReference type="STRING" id="1520.LF65_05381"/>
<sequence length="574" mass="64179">MKNLKIRTKLMLMVIIPLIAVIFLSIEGILKITNTYGTLTDMYYEKLYKVNSLILNADRDMYQALVAQNNLSDANISEPDKNKNIKDLKDNIGQAKDRTSNAINMLLPIKASLQDIKHNESNKNVFELYNEFQSNYQGWLDSFDVDTGEVKNKEQFNKKFAESREDINQITDVMEKAASETQGNMKESIDFTKIQFVVLGIFSVLITLFVGIAISRDSSKVLFKIKNLATRLSNYDFSEDLVLKRYDEYGQTADTLNKAQQNVRELISAITENIHNVNSSSENLTISVNEISNNLIAVNEETKKINTSVQENSAIAEEISASVKEVNLTVNILSEKAMDGTSNVTNIKARANTVENSSNKAIQSISKVYHEKEEKIIKAIEEGKVVHEIGIMANAISAIAEQINLLSLNAAIEAARAGEQGRGFAVVAEEVRKLADQSSEAVENVKKVIGKVEKSFNDLSLSSNELLQFMDVDVNKQFEEFSHIGKQYYKDADFVNSMSSELARMSEEINEVISQVSDAVQHMAQMSQRSSESTNSIENSSSNSISSMKNISVNAKEQLTLAKKLEETIEKFKI</sequence>
<protein>
    <submittedName>
        <fullName evidence="8">Chemotaxis protein</fullName>
    </submittedName>
</protein>
<dbReference type="Pfam" id="PF00015">
    <property type="entry name" value="MCPsignal"/>
    <property type="match status" value="1"/>
</dbReference>
<evidence type="ECO:0000259" key="6">
    <source>
        <dbReference type="PROSITE" id="PS50111"/>
    </source>
</evidence>
<keyword evidence="5" id="KW-0812">Transmembrane</keyword>
<evidence type="ECO:0000256" key="4">
    <source>
        <dbReference type="SAM" id="MobiDB-lite"/>
    </source>
</evidence>
<dbReference type="PROSITE" id="PS50111">
    <property type="entry name" value="CHEMOTAXIS_TRANSDUC_2"/>
    <property type="match status" value="1"/>
</dbReference>
<dbReference type="SMART" id="SM00283">
    <property type="entry name" value="MA"/>
    <property type="match status" value="1"/>
</dbReference>
<dbReference type="PANTHER" id="PTHR32089">
    <property type="entry name" value="METHYL-ACCEPTING CHEMOTAXIS PROTEIN MCPB"/>
    <property type="match status" value="1"/>
</dbReference>
<dbReference type="PRINTS" id="PR00260">
    <property type="entry name" value="CHEMTRNSDUCR"/>
</dbReference>
<keyword evidence="5" id="KW-1133">Transmembrane helix</keyword>
<reference evidence="9" key="1">
    <citation type="submission" date="2014-12" db="EMBL/GenBank/DDBJ databases">
        <title>Genome sequence of Clostridium beijerinckii strain 59B.</title>
        <authorList>
            <person name="Little G.T."/>
            <person name="Minton N.P."/>
        </authorList>
    </citation>
    <scope>NUCLEOTIDE SEQUENCE [LARGE SCALE GENOMIC DNA]</scope>
    <source>
        <strain evidence="9">59B</strain>
    </source>
</reference>
<feature type="transmembrane region" description="Helical" evidence="5">
    <location>
        <begin position="12"/>
        <end position="30"/>
    </location>
</feature>
<accession>A0A0B5QUJ7</accession>
<dbReference type="AlphaFoldDB" id="A0A0B5QUJ7"/>
<dbReference type="GO" id="GO:0004888">
    <property type="term" value="F:transmembrane signaling receptor activity"/>
    <property type="evidence" value="ECO:0007669"/>
    <property type="project" value="InterPro"/>
</dbReference>
<dbReference type="SUPFAM" id="SSF58104">
    <property type="entry name" value="Methyl-accepting chemotaxis protein (MCP) signaling domain"/>
    <property type="match status" value="1"/>
</dbReference>
<organism evidence="8 9">
    <name type="scientific">Clostridium beijerinckii</name>
    <name type="common">Clostridium MP</name>
    <dbReference type="NCBI Taxonomy" id="1520"/>
    <lineage>
        <taxon>Bacteria</taxon>
        <taxon>Bacillati</taxon>
        <taxon>Bacillota</taxon>
        <taxon>Clostridia</taxon>
        <taxon>Eubacteriales</taxon>
        <taxon>Clostridiaceae</taxon>
        <taxon>Clostridium</taxon>
    </lineage>
</organism>
<dbReference type="EMBL" id="CP010086">
    <property type="protein sequence ID" value="AJH01902.1"/>
    <property type="molecule type" value="Genomic_DNA"/>
</dbReference>
<evidence type="ECO:0000256" key="1">
    <source>
        <dbReference type="ARBA" id="ARBA00023224"/>
    </source>
</evidence>
<feature type="region of interest" description="Disordered" evidence="4">
    <location>
        <begin position="524"/>
        <end position="545"/>
    </location>
</feature>
<dbReference type="PROSITE" id="PS50885">
    <property type="entry name" value="HAMP"/>
    <property type="match status" value="1"/>
</dbReference>
<dbReference type="RefSeq" id="WP_041900349.1">
    <property type="nucleotide sequence ID" value="NZ_CP010086.2"/>
</dbReference>
<comment type="similarity">
    <text evidence="2">Belongs to the methyl-accepting chemotaxis (MCP) protein family.</text>
</comment>
<keyword evidence="1 3" id="KW-0807">Transducer</keyword>
<dbReference type="GO" id="GO:0007165">
    <property type="term" value="P:signal transduction"/>
    <property type="evidence" value="ECO:0007669"/>
    <property type="project" value="UniProtKB-KW"/>
</dbReference>
<feature type="domain" description="Methyl-accepting transducer" evidence="6">
    <location>
        <begin position="287"/>
        <end position="538"/>
    </location>
</feature>
<evidence type="ECO:0000313" key="9">
    <source>
        <dbReference type="Proteomes" id="UP000031866"/>
    </source>
</evidence>
<feature type="transmembrane region" description="Helical" evidence="5">
    <location>
        <begin position="194"/>
        <end position="214"/>
    </location>
</feature>
<dbReference type="InterPro" id="IPR003660">
    <property type="entry name" value="HAMP_dom"/>
</dbReference>
<name>A0A0B5QUJ7_CLOBE</name>
<feature type="domain" description="HAMP" evidence="7">
    <location>
        <begin position="216"/>
        <end position="268"/>
    </location>
</feature>
<evidence type="ECO:0000313" key="8">
    <source>
        <dbReference type="EMBL" id="AJH01902.1"/>
    </source>
</evidence>
<keyword evidence="5" id="KW-0472">Membrane</keyword>
<evidence type="ECO:0000259" key="7">
    <source>
        <dbReference type="PROSITE" id="PS50885"/>
    </source>
</evidence>
<proteinExistence type="inferred from homology"/>
<feature type="compositionally biased region" description="Low complexity" evidence="4">
    <location>
        <begin position="530"/>
        <end position="545"/>
    </location>
</feature>